<accession>A0A918HI91</accession>
<dbReference type="InterPro" id="IPR002347">
    <property type="entry name" value="SDR_fam"/>
</dbReference>
<dbReference type="InterPro" id="IPR036291">
    <property type="entry name" value="NAD(P)-bd_dom_sf"/>
</dbReference>
<comment type="caution">
    <text evidence="1">The sequence shown here is derived from an EMBL/GenBank/DDBJ whole genome shotgun (WGS) entry which is preliminary data.</text>
</comment>
<dbReference type="GO" id="GO:0016491">
    <property type="term" value="F:oxidoreductase activity"/>
    <property type="evidence" value="ECO:0007669"/>
    <property type="project" value="TreeGrafter"/>
</dbReference>
<protein>
    <submittedName>
        <fullName evidence="1">Oxidoreductase</fullName>
    </submittedName>
</protein>
<reference evidence="1" key="2">
    <citation type="submission" date="2020-09" db="EMBL/GenBank/DDBJ databases">
        <authorList>
            <person name="Sun Q."/>
            <person name="Ohkuma M."/>
        </authorList>
    </citation>
    <scope>NUCLEOTIDE SEQUENCE</scope>
    <source>
        <strain evidence="1">JCM 4125</strain>
    </source>
</reference>
<dbReference type="RefSeq" id="WP_189713636.1">
    <property type="nucleotide sequence ID" value="NZ_BMSA01000015.1"/>
</dbReference>
<keyword evidence="2" id="KW-1185">Reference proteome</keyword>
<dbReference type="PRINTS" id="PR00081">
    <property type="entry name" value="GDHRDH"/>
</dbReference>
<evidence type="ECO:0000313" key="2">
    <source>
        <dbReference type="Proteomes" id="UP000646776"/>
    </source>
</evidence>
<dbReference type="Pfam" id="PF00106">
    <property type="entry name" value="adh_short"/>
    <property type="match status" value="1"/>
</dbReference>
<dbReference type="InterPro" id="IPR051468">
    <property type="entry name" value="Fungal_SecMetab_SDRs"/>
</dbReference>
<dbReference type="Gene3D" id="3.40.50.720">
    <property type="entry name" value="NAD(P)-binding Rossmann-like Domain"/>
    <property type="match status" value="1"/>
</dbReference>
<name>A0A918HI91_9ACTN</name>
<dbReference type="Proteomes" id="UP000646776">
    <property type="component" value="Unassembled WGS sequence"/>
</dbReference>
<sequence>MTRPPAAGARPPMAVVTGAARGLGLHTAHELCLRGYRTLCVVRDPAAAPALRAVLGTLAHPVVADVRDAAVGRDVAEIVGGAAVDLLVHNAGVAHPPSVLGELRADDVLDSFVTHCLGPLRLTQALLPALRRARHATVVHVSSRRGSFARAARDDGPGARHYAYRIGKASQNMLSLSLRQELAGADIRVVAVHPGSLRTAMGTRDAADDPATAAADLVRLVLTDPRRRLPPFVERAGDPHPW</sequence>
<proteinExistence type="predicted"/>
<dbReference type="PANTHER" id="PTHR43544:SF12">
    <property type="entry name" value="NAD(P)-BINDING ROSSMANN-FOLD SUPERFAMILY PROTEIN"/>
    <property type="match status" value="1"/>
</dbReference>
<organism evidence="1 2">
    <name type="scientific">Streptomyces phaeofaciens</name>
    <dbReference type="NCBI Taxonomy" id="68254"/>
    <lineage>
        <taxon>Bacteria</taxon>
        <taxon>Bacillati</taxon>
        <taxon>Actinomycetota</taxon>
        <taxon>Actinomycetes</taxon>
        <taxon>Kitasatosporales</taxon>
        <taxon>Streptomycetaceae</taxon>
        <taxon>Streptomyces</taxon>
    </lineage>
</organism>
<dbReference type="AlphaFoldDB" id="A0A918HI91"/>
<evidence type="ECO:0000313" key="1">
    <source>
        <dbReference type="EMBL" id="GGT66397.1"/>
    </source>
</evidence>
<dbReference type="EMBL" id="BMSA01000015">
    <property type="protein sequence ID" value="GGT66397.1"/>
    <property type="molecule type" value="Genomic_DNA"/>
</dbReference>
<dbReference type="PANTHER" id="PTHR43544">
    <property type="entry name" value="SHORT-CHAIN DEHYDROGENASE/REDUCTASE"/>
    <property type="match status" value="1"/>
</dbReference>
<gene>
    <name evidence="1" type="ORF">GCM10010226_50280</name>
</gene>
<dbReference type="SUPFAM" id="SSF51735">
    <property type="entry name" value="NAD(P)-binding Rossmann-fold domains"/>
    <property type="match status" value="1"/>
</dbReference>
<reference evidence="1" key="1">
    <citation type="journal article" date="2014" name="Int. J. Syst. Evol. Microbiol.">
        <title>Complete genome sequence of Corynebacterium casei LMG S-19264T (=DSM 44701T), isolated from a smear-ripened cheese.</title>
        <authorList>
            <consortium name="US DOE Joint Genome Institute (JGI-PGF)"/>
            <person name="Walter F."/>
            <person name="Albersmeier A."/>
            <person name="Kalinowski J."/>
            <person name="Ruckert C."/>
        </authorList>
    </citation>
    <scope>NUCLEOTIDE SEQUENCE</scope>
    <source>
        <strain evidence="1">JCM 4125</strain>
    </source>
</reference>
<dbReference type="GO" id="GO:0005737">
    <property type="term" value="C:cytoplasm"/>
    <property type="evidence" value="ECO:0007669"/>
    <property type="project" value="TreeGrafter"/>
</dbReference>